<keyword evidence="4" id="KW-1185">Reference proteome</keyword>
<accession>A0A7M5V0A9</accession>
<dbReference type="SMART" id="SM00458">
    <property type="entry name" value="RICIN"/>
    <property type="match status" value="1"/>
</dbReference>
<dbReference type="AlphaFoldDB" id="A0A7M5V0A9"/>
<dbReference type="InterPro" id="IPR035992">
    <property type="entry name" value="Ricin_B-like_lectins"/>
</dbReference>
<dbReference type="InterPro" id="IPR000772">
    <property type="entry name" value="Ricin_B_lectin"/>
</dbReference>
<protein>
    <recommendedName>
        <fullName evidence="2">Ricin B lectin domain-containing protein</fullName>
    </recommendedName>
</protein>
<dbReference type="OrthoDB" id="6021672at2759"/>
<evidence type="ECO:0000256" key="1">
    <source>
        <dbReference type="SAM" id="Phobius"/>
    </source>
</evidence>
<name>A0A7M5V0A9_9CNID</name>
<sequence>MDMISSTDNIKIQKTSMASVVVYVVFSIMAFFSCATIFVVMSSKFQHSFPLSFQFESVETMETQLDENRREDVEAEYLLDDKEGEKEVEEEEEGIDEKCPFGFDFLKRESEDKSAYSPPRLLLPANRHQNFSGAVFNRDLICLDTLDAKDGQWVGFYECHGQGRNQMITFSQDGLIVTDNGHLCLAIKNLVSEEVILKKCDHLDETQIWSVQSRRGWLMPIVKAHYCLTAPDREFDPVKISICKLDSEQQRWQHSIQEVLSLWITGSFHQHFFSNRKQKKNRAKVNKVLLHQTPQQSLDGNILFG</sequence>
<keyword evidence="1" id="KW-0812">Transmembrane</keyword>
<evidence type="ECO:0000313" key="4">
    <source>
        <dbReference type="Proteomes" id="UP000594262"/>
    </source>
</evidence>
<reference evidence="3" key="1">
    <citation type="submission" date="2021-01" db="UniProtKB">
        <authorList>
            <consortium name="EnsemblMetazoa"/>
        </authorList>
    </citation>
    <scope>IDENTIFICATION</scope>
</reference>
<proteinExistence type="predicted"/>
<dbReference type="PROSITE" id="PS50231">
    <property type="entry name" value="RICIN_B_LECTIN"/>
    <property type="match status" value="1"/>
</dbReference>
<dbReference type="SUPFAM" id="SSF50370">
    <property type="entry name" value="Ricin B-like lectins"/>
    <property type="match status" value="1"/>
</dbReference>
<dbReference type="EnsemblMetazoa" id="CLYHEMT007349.1">
    <property type="protein sequence ID" value="CLYHEMP007349.1"/>
    <property type="gene ID" value="CLYHEMG007349"/>
</dbReference>
<keyword evidence="1" id="KW-1133">Transmembrane helix</keyword>
<dbReference type="Gene3D" id="2.80.10.50">
    <property type="match status" value="1"/>
</dbReference>
<keyword evidence="1" id="KW-0472">Membrane</keyword>
<feature type="transmembrane region" description="Helical" evidence="1">
    <location>
        <begin position="20"/>
        <end position="41"/>
    </location>
</feature>
<evidence type="ECO:0000259" key="2">
    <source>
        <dbReference type="SMART" id="SM00458"/>
    </source>
</evidence>
<dbReference type="Proteomes" id="UP000594262">
    <property type="component" value="Unplaced"/>
</dbReference>
<evidence type="ECO:0000313" key="3">
    <source>
        <dbReference type="EnsemblMetazoa" id="CLYHEMP007349.1"/>
    </source>
</evidence>
<organism evidence="3 4">
    <name type="scientific">Clytia hemisphaerica</name>
    <dbReference type="NCBI Taxonomy" id="252671"/>
    <lineage>
        <taxon>Eukaryota</taxon>
        <taxon>Metazoa</taxon>
        <taxon>Cnidaria</taxon>
        <taxon>Hydrozoa</taxon>
        <taxon>Hydroidolina</taxon>
        <taxon>Leptothecata</taxon>
        <taxon>Obeliida</taxon>
        <taxon>Clytiidae</taxon>
        <taxon>Clytia</taxon>
    </lineage>
</organism>
<feature type="domain" description="Ricin B lectin" evidence="2">
    <location>
        <begin position="127"/>
        <end position="255"/>
    </location>
</feature>
<dbReference type="Pfam" id="PF00652">
    <property type="entry name" value="Ricin_B_lectin"/>
    <property type="match status" value="1"/>
</dbReference>